<dbReference type="RefSeq" id="WP_331703847.1">
    <property type="nucleotide sequence ID" value="NZ_JAZHBO010000002.1"/>
</dbReference>
<sequence length="177" mass="20220">MGIEIERKFLVNGTAWQARVTRQIRMAQAYLNDLQMVESGALRSSVRVRIEDDRAFLNIKSAQRGAARQEFEYEIPCSDARDLLKLCVGGVVEKTRHWVEHDGFRWEIDEFGGDNAGLIVAEIELPSEDTAFDLPEWAGVEVTQHLRYYNLALAEYPFRQWTEQERSGPQIGAVDAC</sequence>
<dbReference type="Gene3D" id="2.40.320.10">
    <property type="entry name" value="Hypothetical Protein Pfu-838710-001"/>
    <property type="match status" value="1"/>
</dbReference>
<evidence type="ECO:0000259" key="1">
    <source>
        <dbReference type="PROSITE" id="PS51707"/>
    </source>
</evidence>
<dbReference type="InterPro" id="IPR023577">
    <property type="entry name" value="CYTH_domain"/>
</dbReference>
<organism evidence="2 3">
    <name type="scientific">Aquilutibacter rugosus</name>
    <dbReference type="NCBI Taxonomy" id="3115820"/>
    <lineage>
        <taxon>Bacteria</taxon>
        <taxon>Pseudomonadati</taxon>
        <taxon>Pseudomonadota</taxon>
        <taxon>Gammaproteobacteria</taxon>
        <taxon>Lysobacterales</taxon>
        <taxon>Lysobacteraceae</taxon>
        <taxon>Aquilutibacter</taxon>
    </lineage>
</organism>
<dbReference type="EMBL" id="JAZHBO010000002">
    <property type="protein sequence ID" value="MEF2155863.1"/>
    <property type="molecule type" value="Genomic_DNA"/>
</dbReference>
<dbReference type="InterPro" id="IPR033469">
    <property type="entry name" value="CYTH-like_dom_sf"/>
</dbReference>
<dbReference type="Pfam" id="PF01928">
    <property type="entry name" value="CYTH"/>
    <property type="match status" value="1"/>
</dbReference>
<comment type="caution">
    <text evidence="2">The sequence shown here is derived from an EMBL/GenBank/DDBJ whole genome shotgun (WGS) entry which is preliminary data.</text>
</comment>
<evidence type="ECO:0000313" key="3">
    <source>
        <dbReference type="Proteomes" id="UP001356170"/>
    </source>
</evidence>
<dbReference type="PROSITE" id="PS51707">
    <property type="entry name" value="CYTH"/>
    <property type="match status" value="1"/>
</dbReference>
<dbReference type="PANTHER" id="PTHR40114:SF1">
    <property type="entry name" value="SLR0698 PROTEIN"/>
    <property type="match status" value="1"/>
</dbReference>
<dbReference type="PIRSF" id="PIRSF016487">
    <property type="entry name" value="CYTH_UCP016487"/>
    <property type="match status" value="1"/>
</dbReference>
<name>A0ABU7V035_9GAMM</name>
<dbReference type="CDD" id="cd07891">
    <property type="entry name" value="CYTH-like_CthTTM-like_1"/>
    <property type="match status" value="1"/>
</dbReference>
<accession>A0ABU7V035</accession>
<dbReference type="SMART" id="SM01118">
    <property type="entry name" value="CYTH"/>
    <property type="match status" value="1"/>
</dbReference>
<dbReference type="InterPro" id="IPR012042">
    <property type="entry name" value="NeuTTM/CthTTM-like"/>
</dbReference>
<dbReference type="PANTHER" id="PTHR40114">
    <property type="entry name" value="SLR0698 PROTEIN"/>
    <property type="match status" value="1"/>
</dbReference>
<keyword evidence="3" id="KW-1185">Reference proteome</keyword>
<dbReference type="SUPFAM" id="SSF55154">
    <property type="entry name" value="CYTH-like phosphatases"/>
    <property type="match status" value="1"/>
</dbReference>
<proteinExistence type="predicted"/>
<feature type="domain" description="CYTH" evidence="1">
    <location>
        <begin position="2"/>
        <end position="155"/>
    </location>
</feature>
<protein>
    <submittedName>
        <fullName evidence="2">CYTH domain-containing protein</fullName>
    </submittedName>
</protein>
<gene>
    <name evidence="2" type="ORF">V3390_06395</name>
</gene>
<reference evidence="2 3" key="1">
    <citation type="submission" date="2024-01" db="EMBL/GenBank/DDBJ databases">
        <title>Novel species of the genus Luteimonas isolated from rivers.</title>
        <authorList>
            <person name="Lu H."/>
        </authorList>
    </citation>
    <scope>NUCLEOTIDE SEQUENCE [LARGE SCALE GENOMIC DNA]</scope>
    <source>
        <strain evidence="2 3">FXH3W</strain>
    </source>
</reference>
<dbReference type="Proteomes" id="UP001356170">
    <property type="component" value="Unassembled WGS sequence"/>
</dbReference>
<evidence type="ECO:0000313" key="2">
    <source>
        <dbReference type="EMBL" id="MEF2155863.1"/>
    </source>
</evidence>